<evidence type="ECO:0000313" key="2">
    <source>
        <dbReference type="Proteomes" id="UP000037122"/>
    </source>
</evidence>
<dbReference type="VEuPathDB" id="FungiDB:QG37_01112"/>
<reference evidence="2" key="1">
    <citation type="journal article" date="2015" name="BMC Genomics">
        <title>Draft genome of a commonly misdiagnosed multidrug resistant pathogen Candida auris.</title>
        <authorList>
            <person name="Chatterjee S."/>
            <person name="Alampalli S.V."/>
            <person name="Nageshan R.K."/>
            <person name="Chettiar S.T."/>
            <person name="Joshi S."/>
            <person name="Tatu U.S."/>
        </authorList>
    </citation>
    <scope>NUCLEOTIDE SEQUENCE [LARGE SCALE GENOMIC DNA]</scope>
    <source>
        <strain evidence="2">6684</strain>
    </source>
</reference>
<protein>
    <submittedName>
        <fullName evidence="1">Uncharacterized protein</fullName>
    </submittedName>
</protein>
<dbReference type="AlphaFoldDB" id="A0A0L0P652"/>
<dbReference type="Proteomes" id="UP000037122">
    <property type="component" value="Unassembled WGS sequence"/>
</dbReference>
<accession>A0A0L0P652</accession>
<dbReference type="EMBL" id="LGST01000008">
    <property type="protein sequence ID" value="KNE01774.1"/>
    <property type="molecule type" value="Genomic_DNA"/>
</dbReference>
<organism evidence="1 2">
    <name type="scientific">Candidozyma auris</name>
    <name type="common">Yeast</name>
    <name type="synonym">Candida auris</name>
    <dbReference type="NCBI Taxonomy" id="498019"/>
    <lineage>
        <taxon>Eukaryota</taxon>
        <taxon>Fungi</taxon>
        <taxon>Dikarya</taxon>
        <taxon>Ascomycota</taxon>
        <taxon>Saccharomycotina</taxon>
        <taxon>Pichiomycetes</taxon>
        <taxon>Metschnikowiaceae</taxon>
        <taxon>Candidozyma</taxon>
    </lineage>
</organism>
<name>A0A0L0P652_CANAR</name>
<gene>
    <name evidence="1" type="ORF">QG37_01112</name>
</gene>
<comment type="caution">
    <text evidence="1">The sequence shown here is derived from an EMBL/GenBank/DDBJ whole genome shotgun (WGS) entry which is preliminary data.</text>
</comment>
<proteinExistence type="predicted"/>
<evidence type="ECO:0000313" key="1">
    <source>
        <dbReference type="EMBL" id="KNE01774.1"/>
    </source>
</evidence>
<sequence>MPHSCNSGNFLPPVSSTFRVRIHIFLLQGSLESVSRTWLKLAAIPQWSLKHLKLVLEVGVKHGSASKIVDPMHGLILMSLLSFQGLLKLSSCKRGFEHLAVPEFQKLSRYKVQGTRFQGSEQWRRFFADCATCVGIVELGI</sequence>